<feature type="region of interest" description="Disordered" evidence="1">
    <location>
        <begin position="1"/>
        <end position="20"/>
    </location>
</feature>
<dbReference type="Pfam" id="PF14030">
    <property type="entry name" value="DUF4245"/>
    <property type="match status" value="1"/>
</dbReference>
<evidence type="ECO:0000313" key="4">
    <source>
        <dbReference type="Proteomes" id="UP000886842"/>
    </source>
</evidence>
<dbReference type="AlphaFoldDB" id="A0A9D1KKF8"/>
<sequence length="186" mass="20543">MSTSTPPAAPPARAKKRESTGGDMVRSLIVLLIPLVLISLFFMSRPTEQAGTEPVDWESLETVAAEEASFDVVAPRNLPGDWTPVRMKWEPGTDGADQRWMVGWLSPQQIYFSLEQSNVEAELVIKRVTRDGVVDGASEVNGVTWHRYRSPDDRTRSLVLTQDGLTTVVMSDSSYEELEAFAATVS</sequence>
<evidence type="ECO:0000313" key="3">
    <source>
        <dbReference type="EMBL" id="HIT74179.1"/>
    </source>
</evidence>
<proteinExistence type="predicted"/>
<feature type="transmembrane region" description="Helical" evidence="2">
    <location>
        <begin position="24"/>
        <end position="43"/>
    </location>
</feature>
<protein>
    <submittedName>
        <fullName evidence="3">DUF4245 domain-containing protein</fullName>
    </submittedName>
</protein>
<dbReference type="Proteomes" id="UP000886842">
    <property type="component" value="Unassembled WGS sequence"/>
</dbReference>
<keyword evidence="2" id="KW-0812">Transmembrane</keyword>
<reference evidence="3" key="1">
    <citation type="submission" date="2020-10" db="EMBL/GenBank/DDBJ databases">
        <authorList>
            <person name="Gilroy R."/>
        </authorList>
    </citation>
    <scope>NUCLEOTIDE SEQUENCE</scope>
    <source>
        <strain evidence="3">ChiGjej1B1-24693</strain>
    </source>
</reference>
<accession>A0A9D1KKF8</accession>
<keyword evidence="2" id="KW-1133">Transmembrane helix</keyword>
<reference evidence="3" key="2">
    <citation type="journal article" date="2021" name="PeerJ">
        <title>Extensive microbial diversity within the chicken gut microbiome revealed by metagenomics and culture.</title>
        <authorList>
            <person name="Gilroy R."/>
            <person name="Ravi A."/>
            <person name="Getino M."/>
            <person name="Pursley I."/>
            <person name="Horton D.L."/>
            <person name="Alikhan N.F."/>
            <person name="Baker D."/>
            <person name="Gharbi K."/>
            <person name="Hall N."/>
            <person name="Watson M."/>
            <person name="Adriaenssens E.M."/>
            <person name="Foster-Nyarko E."/>
            <person name="Jarju S."/>
            <person name="Secka A."/>
            <person name="Antonio M."/>
            <person name="Oren A."/>
            <person name="Chaudhuri R.R."/>
            <person name="La Ragione R."/>
            <person name="Hildebrand F."/>
            <person name="Pallen M.J."/>
        </authorList>
    </citation>
    <scope>NUCLEOTIDE SEQUENCE</scope>
    <source>
        <strain evidence="3">ChiGjej1B1-24693</strain>
    </source>
</reference>
<dbReference type="InterPro" id="IPR025339">
    <property type="entry name" value="DUF4245"/>
</dbReference>
<gene>
    <name evidence="3" type="ORF">IAA98_01165</name>
</gene>
<name>A0A9D1KKF8_9ACTN</name>
<dbReference type="EMBL" id="DVLP01000036">
    <property type="protein sequence ID" value="HIT74179.1"/>
    <property type="molecule type" value="Genomic_DNA"/>
</dbReference>
<organism evidence="3 4">
    <name type="scientific">Candidatus Avipropionibacterium avicola</name>
    <dbReference type="NCBI Taxonomy" id="2840701"/>
    <lineage>
        <taxon>Bacteria</taxon>
        <taxon>Bacillati</taxon>
        <taxon>Actinomycetota</taxon>
        <taxon>Actinomycetes</taxon>
        <taxon>Propionibacteriales</taxon>
        <taxon>Propionibacteriaceae</taxon>
        <taxon>Propionibacteriaceae incertae sedis</taxon>
        <taxon>Candidatus Avipropionibacterium</taxon>
    </lineage>
</organism>
<evidence type="ECO:0000256" key="1">
    <source>
        <dbReference type="SAM" id="MobiDB-lite"/>
    </source>
</evidence>
<keyword evidence="2" id="KW-0472">Membrane</keyword>
<comment type="caution">
    <text evidence="3">The sequence shown here is derived from an EMBL/GenBank/DDBJ whole genome shotgun (WGS) entry which is preliminary data.</text>
</comment>
<evidence type="ECO:0000256" key="2">
    <source>
        <dbReference type="SAM" id="Phobius"/>
    </source>
</evidence>